<dbReference type="SUPFAM" id="SSF55781">
    <property type="entry name" value="GAF domain-like"/>
    <property type="match status" value="1"/>
</dbReference>
<evidence type="ECO:0000259" key="2">
    <source>
        <dbReference type="SMART" id="SM00065"/>
    </source>
</evidence>
<dbReference type="Gene3D" id="3.60.40.10">
    <property type="entry name" value="PPM-type phosphatase domain"/>
    <property type="match status" value="1"/>
</dbReference>
<evidence type="ECO:0000313" key="4">
    <source>
        <dbReference type="EMBL" id="STZ46263.1"/>
    </source>
</evidence>
<dbReference type="OMA" id="GETCLLY"/>
<dbReference type="Proteomes" id="UP000254291">
    <property type="component" value="Unassembled WGS sequence"/>
</dbReference>
<dbReference type="Pfam" id="PF07228">
    <property type="entry name" value="SpoIIE"/>
    <property type="match status" value="1"/>
</dbReference>
<evidence type="ECO:0000259" key="3">
    <source>
        <dbReference type="SMART" id="SM00331"/>
    </source>
</evidence>
<dbReference type="InterPro" id="IPR052016">
    <property type="entry name" value="Bact_Sigma-Reg"/>
</dbReference>
<dbReference type="SMART" id="SM00065">
    <property type="entry name" value="GAF"/>
    <property type="match status" value="1"/>
</dbReference>
<feature type="domain" description="PPM-type phosphatase" evidence="3">
    <location>
        <begin position="283"/>
        <end position="506"/>
    </location>
</feature>
<evidence type="ECO:0000256" key="1">
    <source>
        <dbReference type="ARBA" id="ARBA00022801"/>
    </source>
</evidence>
<dbReference type="EMBL" id="UGQM01000001">
    <property type="protein sequence ID" value="STZ46263.1"/>
    <property type="molecule type" value="Genomic_DNA"/>
</dbReference>
<dbReference type="GO" id="GO:0016791">
    <property type="term" value="F:phosphatase activity"/>
    <property type="evidence" value="ECO:0007669"/>
    <property type="project" value="TreeGrafter"/>
</dbReference>
<dbReference type="InterPro" id="IPR036457">
    <property type="entry name" value="PPM-type-like_dom_sf"/>
</dbReference>
<gene>
    <name evidence="4" type="primary">rsbU_2</name>
    <name evidence="4" type="ORF">NCTC10742_05533</name>
</gene>
<dbReference type="RefSeq" id="WP_011891931.1">
    <property type="nucleotide sequence ID" value="NZ_JACKST010000008.1"/>
</dbReference>
<name>A0A378SU35_9MYCO</name>
<dbReference type="EC" id="3.1.3.3" evidence="4"/>
<sequence length="525" mass="55227">MGEITPLDVVSGIDSVWDSVPHPVLVVDRGGMVRTLSASARSVLPDIGPGSAVEDFVPSWLSGDDDREARTTELPDGEMAWWLLEDSARSTRLALTLERERSEFLDEASAVLMASLNIDRCMEATVQMAARHLADAAVLVAPASGGVVPLVFGLPDGTTEHRRIDADPAEVAGLSEALRGFPPVPSRWIDPGSLPEWLVPPGFSDGTGGVVITPLPGHGVPAGALVLLRRSSESTFSDGEEVFARLFAARAGAALSAARLYAEQSTITRTLMRELLPPQLQRLDGIELAGGYRASADHETIGGDFYDVHPAAGPDDETLVILGDVCGKGLDAAVLTGKIRNTLQALAPLAADHTGVLKLLNSALLSIDDTRFATLVLASVVRRDGFVRLRLTSAGHLAPLIVRNDGSVEEADTGGTLVGVMPTIRARTVDAALAPGETCLLFTDGVTEARGGPLGADMFGEARLSAALSQCAGLPAEAVVERIMMLTSEWVHNRAHDDIAVVAITAPRRTHLSAVDGHTAGRFTA</sequence>
<protein>
    <submittedName>
        <fullName evidence="4">Putative GAF sensor protein</fullName>
        <ecNumber evidence="4">3.1.3.3</ecNumber>
    </submittedName>
</protein>
<dbReference type="InterPro" id="IPR001932">
    <property type="entry name" value="PPM-type_phosphatase-like_dom"/>
</dbReference>
<dbReference type="InterPro" id="IPR029016">
    <property type="entry name" value="GAF-like_dom_sf"/>
</dbReference>
<proteinExistence type="predicted"/>
<dbReference type="PANTHER" id="PTHR43156">
    <property type="entry name" value="STAGE II SPORULATION PROTEIN E-RELATED"/>
    <property type="match status" value="1"/>
</dbReference>
<feature type="domain" description="GAF" evidence="2">
    <location>
        <begin position="100"/>
        <end position="265"/>
    </location>
</feature>
<reference evidence="4 5" key="1">
    <citation type="submission" date="2018-06" db="EMBL/GenBank/DDBJ databases">
        <authorList>
            <consortium name="Pathogen Informatics"/>
            <person name="Doyle S."/>
        </authorList>
    </citation>
    <scope>NUCLEOTIDE SEQUENCE [LARGE SCALE GENOMIC DNA]</scope>
    <source>
        <strain evidence="4 5">NCTC10742</strain>
    </source>
</reference>
<dbReference type="AlphaFoldDB" id="A0A378SU35"/>
<evidence type="ECO:0000313" key="5">
    <source>
        <dbReference type="Proteomes" id="UP000254291"/>
    </source>
</evidence>
<accession>A0A378SU35</accession>
<dbReference type="PANTHER" id="PTHR43156:SF2">
    <property type="entry name" value="STAGE II SPORULATION PROTEIN E"/>
    <property type="match status" value="1"/>
</dbReference>
<dbReference type="Gene3D" id="3.30.450.40">
    <property type="match status" value="1"/>
</dbReference>
<dbReference type="SUPFAM" id="SSF81606">
    <property type="entry name" value="PP2C-like"/>
    <property type="match status" value="1"/>
</dbReference>
<dbReference type="InterPro" id="IPR003018">
    <property type="entry name" value="GAF"/>
</dbReference>
<organism evidence="4 5">
    <name type="scientific">Mycolicibacterium gilvum</name>
    <dbReference type="NCBI Taxonomy" id="1804"/>
    <lineage>
        <taxon>Bacteria</taxon>
        <taxon>Bacillati</taxon>
        <taxon>Actinomycetota</taxon>
        <taxon>Actinomycetes</taxon>
        <taxon>Mycobacteriales</taxon>
        <taxon>Mycobacteriaceae</taxon>
        <taxon>Mycolicibacterium</taxon>
    </lineage>
</organism>
<dbReference type="SMART" id="SM00331">
    <property type="entry name" value="PP2C_SIG"/>
    <property type="match status" value="1"/>
</dbReference>
<keyword evidence="1 4" id="KW-0378">Hydrolase</keyword>